<dbReference type="Pfam" id="PF01817">
    <property type="entry name" value="CM_2"/>
    <property type="match status" value="1"/>
</dbReference>
<evidence type="ECO:0000313" key="10">
    <source>
        <dbReference type="Proteomes" id="UP000823893"/>
    </source>
</evidence>
<evidence type="ECO:0000313" key="9">
    <source>
        <dbReference type="EMBL" id="HJC09715.1"/>
    </source>
</evidence>
<keyword evidence="2 7" id="KW-0808">Transferase</keyword>
<comment type="cofactor">
    <cofactor evidence="7">
        <name>Mg(2+)</name>
        <dbReference type="ChEBI" id="CHEBI:18420"/>
    </cofactor>
    <text evidence="7">Binds 1 Mg(2+) ion per subunit.</text>
</comment>
<dbReference type="HAMAP" id="MF_00109">
    <property type="entry name" value="Shikimate_kinase"/>
    <property type="match status" value="1"/>
</dbReference>
<dbReference type="Gene3D" id="3.40.50.300">
    <property type="entry name" value="P-loop containing nucleotide triphosphate hydrolases"/>
    <property type="match status" value="1"/>
</dbReference>
<dbReference type="GO" id="GO:0000287">
    <property type="term" value="F:magnesium ion binding"/>
    <property type="evidence" value="ECO:0007669"/>
    <property type="project" value="UniProtKB-UniRule"/>
</dbReference>
<dbReference type="PROSITE" id="PS51168">
    <property type="entry name" value="CHORISMATE_MUT_2"/>
    <property type="match status" value="1"/>
</dbReference>
<dbReference type="SMART" id="SM00830">
    <property type="entry name" value="CM_2"/>
    <property type="match status" value="1"/>
</dbReference>
<feature type="binding site" evidence="7">
    <location>
        <begin position="100"/>
        <end position="105"/>
    </location>
    <ligand>
        <name>ATP</name>
        <dbReference type="ChEBI" id="CHEBI:30616"/>
    </ligand>
</feature>
<comment type="pathway">
    <text evidence="7">Metabolic intermediate biosynthesis; chorismate biosynthesis; chorismate from D-erythrose 4-phosphate and phosphoenolpyruvate: step 5/7.</text>
</comment>
<dbReference type="InterPro" id="IPR036263">
    <property type="entry name" value="Chorismate_II_sf"/>
</dbReference>
<feature type="binding site" evidence="7">
    <location>
        <position position="206"/>
    </location>
    <ligand>
        <name>ATP</name>
        <dbReference type="ChEBI" id="CHEBI:30616"/>
    </ligand>
</feature>
<dbReference type="AlphaFoldDB" id="A0A9D2N2K5"/>
<dbReference type="GO" id="GO:0004765">
    <property type="term" value="F:shikimate kinase activity"/>
    <property type="evidence" value="ECO:0007669"/>
    <property type="project" value="UniProtKB-UniRule"/>
</dbReference>
<dbReference type="InterPro" id="IPR031322">
    <property type="entry name" value="Shikimate/glucono_kinase"/>
</dbReference>
<dbReference type="GO" id="GO:0004106">
    <property type="term" value="F:chorismate mutase activity"/>
    <property type="evidence" value="ECO:0007669"/>
    <property type="project" value="InterPro"/>
</dbReference>
<comment type="caution">
    <text evidence="7">Lacks conserved residue(s) required for the propagation of feature annotation.</text>
</comment>
<reference evidence="9" key="1">
    <citation type="journal article" date="2021" name="PeerJ">
        <title>Extensive microbial diversity within the chicken gut microbiome revealed by metagenomics and culture.</title>
        <authorList>
            <person name="Gilroy R."/>
            <person name="Ravi A."/>
            <person name="Getino M."/>
            <person name="Pursley I."/>
            <person name="Horton D.L."/>
            <person name="Alikhan N.F."/>
            <person name="Baker D."/>
            <person name="Gharbi K."/>
            <person name="Hall N."/>
            <person name="Watson M."/>
            <person name="Adriaenssens E.M."/>
            <person name="Foster-Nyarko E."/>
            <person name="Jarju S."/>
            <person name="Secka A."/>
            <person name="Antonio M."/>
            <person name="Oren A."/>
            <person name="Chaudhuri R.R."/>
            <person name="La Ragione R."/>
            <person name="Hildebrand F."/>
            <person name="Pallen M.J."/>
        </authorList>
    </citation>
    <scope>NUCLEOTIDE SEQUENCE</scope>
    <source>
        <strain evidence="9">ChiSxjej6B18-287</strain>
    </source>
</reference>
<keyword evidence="7" id="KW-0460">Magnesium</keyword>
<feature type="binding site" evidence="7">
    <location>
        <position position="168"/>
    </location>
    <ligand>
        <name>substrate</name>
    </ligand>
</feature>
<keyword evidence="7" id="KW-0963">Cytoplasm</keyword>
<keyword evidence="6 7" id="KW-0057">Aromatic amino acid biosynthesis</keyword>
<dbReference type="SUPFAM" id="SSF52540">
    <property type="entry name" value="P-loop containing nucleoside triphosphate hydrolases"/>
    <property type="match status" value="1"/>
</dbReference>
<keyword evidence="7" id="KW-0479">Metal-binding</keyword>
<keyword evidence="3 7" id="KW-0547">Nucleotide-binding</keyword>
<evidence type="ECO:0000256" key="2">
    <source>
        <dbReference type="ARBA" id="ARBA00022679"/>
    </source>
</evidence>
<dbReference type="GO" id="GO:0005524">
    <property type="term" value="F:ATP binding"/>
    <property type="evidence" value="ECO:0007669"/>
    <property type="project" value="UniProtKB-UniRule"/>
</dbReference>
<evidence type="ECO:0000256" key="5">
    <source>
        <dbReference type="ARBA" id="ARBA00022840"/>
    </source>
</evidence>
<dbReference type="Gene3D" id="1.20.59.10">
    <property type="entry name" value="Chorismate mutase"/>
    <property type="match status" value="1"/>
</dbReference>
<evidence type="ECO:0000256" key="1">
    <source>
        <dbReference type="ARBA" id="ARBA00022605"/>
    </source>
</evidence>
<keyword evidence="4 7" id="KW-0418">Kinase</keyword>
<dbReference type="PANTHER" id="PTHR21087">
    <property type="entry name" value="SHIKIMATE KINASE"/>
    <property type="match status" value="1"/>
</dbReference>
<dbReference type="GO" id="GO:0009073">
    <property type="term" value="P:aromatic amino acid family biosynthetic process"/>
    <property type="evidence" value="ECO:0007669"/>
    <property type="project" value="UniProtKB-KW"/>
</dbReference>
<dbReference type="InterPro" id="IPR027417">
    <property type="entry name" value="P-loop_NTPase"/>
</dbReference>
<protein>
    <recommendedName>
        <fullName evidence="7">Shikimate kinase</fullName>
        <shortName evidence="7">SK</shortName>
        <ecNumber evidence="7">2.7.1.71</ecNumber>
    </recommendedName>
</protein>
<comment type="subunit">
    <text evidence="7">Monomer.</text>
</comment>
<dbReference type="CDD" id="cd00464">
    <property type="entry name" value="SK"/>
    <property type="match status" value="1"/>
</dbReference>
<dbReference type="EMBL" id="DWWV01000033">
    <property type="protein sequence ID" value="HJC09715.1"/>
    <property type="molecule type" value="Genomic_DNA"/>
</dbReference>
<evidence type="ECO:0000259" key="8">
    <source>
        <dbReference type="PROSITE" id="PS51168"/>
    </source>
</evidence>
<dbReference type="Proteomes" id="UP000823893">
    <property type="component" value="Unassembled WGS sequence"/>
</dbReference>
<dbReference type="GO" id="GO:0005829">
    <property type="term" value="C:cytosol"/>
    <property type="evidence" value="ECO:0007669"/>
    <property type="project" value="TreeGrafter"/>
</dbReference>
<evidence type="ECO:0000256" key="4">
    <source>
        <dbReference type="ARBA" id="ARBA00022777"/>
    </source>
</evidence>
<evidence type="ECO:0000256" key="7">
    <source>
        <dbReference type="HAMAP-Rule" id="MF_00109"/>
    </source>
</evidence>
<dbReference type="InterPro" id="IPR036979">
    <property type="entry name" value="CM_dom_sf"/>
</dbReference>
<dbReference type="GO" id="GO:0009423">
    <property type="term" value="P:chorismate biosynthetic process"/>
    <property type="evidence" value="ECO:0007669"/>
    <property type="project" value="UniProtKB-UniRule"/>
</dbReference>
<dbReference type="InterPro" id="IPR002701">
    <property type="entry name" value="CM_II_prokaryot"/>
</dbReference>
<dbReference type="PANTHER" id="PTHR21087:SF16">
    <property type="entry name" value="SHIKIMATE KINASE 1, CHLOROPLASTIC"/>
    <property type="match status" value="1"/>
</dbReference>
<dbReference type="SUPFAM" id="SSF48600">
    <property type="entry name" value="Chorismate mutase II"/>
    <property type="match status" value="1"/>
</dbReference>
<comment type="function">
    <text evidence="7">Catalyzes the specific phosphorylation of the 3-hydroxyl group of shikimic acid using ATP as a cosubstrate.</text>
</comment>
<keyword evidence="9" id="KW-0413">Isomerase</keyword>
<dbReference type="PRINTS" id="PR01100">
    <property type="entry name" value="SHIKIMTKNASE"/>
</dbReference>
<organism evidence="9 10">
    <name type="scientific">Candidatus Blautia merdigallinarum</name>
    <dbReference type="NCBI Taxonomy" id="2838495"/>
    <lineage>
        <taxon>Bacteria</taxon>
        <taxon>Bacillati</taxon>
        <taxon>Bacillota</taxon>
        <taxon>Clostridia</taxon>
        <taxon>Lachnospirales</taxon>
        <taxon>Lachnospiraceae</taxon>
        <taxon>Blautia</taxon>
    </lineage>
</organism>
<feature type="binding site" evidence="7">
    <location>
        <position position="225"/>
    </location>
    <ligand>
        <name>substrate</name>
    </ligand>
</feature>
<reference evidence="9" key="2">
    <citation type="submission" date="2021-04" db="EMBL/GenBank/DDBJ databases">
        <authorList>
            <person name="Gilroy R."/>
        </authorList>
    </citation>
    <scope>NUCLEOTIDE SEQUENCE</scope>
    <source>
        <strain evidence="9">ChiSxjej6B18-287</strain>
    </source>
</reference>
<keyword evidence="1 7" id="KW-0028">Amino-acid biosynthesis</keyword>
<keyword evidence="5 7" id="KW-0067">ATP-binding</keyword>
<feature type="binding site" evidence="7">
    <location>
        <position position="146"/>
    </location>
    <ligand>
        <name>substrate</name>
    </ligand>
</feature>
<feature type="domain" description="Chorismate mutase" evidence="8">
    <location>
        <begin position="1"/>
        <end position="88"/>
    </location>
</feature>
<comment type="subcellular location">
    <subcellularLocation>
        <location evidence="7">Cytoplasm</location>
    </subcellularLocation>
</comment>
<comment type="similarity">
    <text evidence="7">Belongs to the shikimate kinase family.</text>
</comment>
<evidence type="ECO:0000256" key="6">
    <source>
        <dbReference type="ARBA" id="ARBA00023141"/>
    </source>
</evidence>
<sequence>MDQLEKYREELMACNEKILEGLLERNQIVEELMAYKEKNKMPMLQPDQEERQRSWLERQLEGHSHKQEVEDVFQAILKSSKKIQARKLFSYNIVLIGFMGSGKSTISEYLHTLFDMEIIEMDQMIAKREGMSISDIFETRGEEYFRNLETSLLIEMQERTNVVISCGGGVPLREQNVVEMKKNGRVVLLTASPETILERVKNSHERPLLENNKNTEFIAGLMEERREKYKAAADIIVDTDGKSELEICEELVKKLLKFDKNCNY</sequence>
<dbReference type="GO" id="GO:0008652">
    <property type="term" value="P:amino acid biosynthetic process"/>
    <property type="evidence" value="ECO:0007669"/>
    <property type="project" value="UniProtKB-KW"/>
</dbReference>
<proteinExistence type="inferred from homology"/>
<dbReference type="Pfam" id="PF01202">
    <property type="entry name" value="SKI"/>
    <property type="match status" value="1"/>
</dbReference>
<dbReference type="EC" id="2.7.1.71" evidence="7"/>
<evidence type="ECO:0000256" key="3">
    <source>
        <dbReference type="ARBA" id="ARBA00022741"/>
    </source>
</evidence>
<dbReference type="InterPro" id="IPR000623">
    <property type="entry name" value="Shikimate_kinase/TSH1"/>
</dbReference>
<name>A0A9D2N2K5_9FIRM</name>
<feature type="binding site" evidence="7">
    <location>
        <position position="122"/>
    </location>
    <ligand>
        <name>substrate</name>
    </ligand>
</feature>
<comment type="caution">
    <text evidence="9">The sequence shown here is derived from an EMBL/GenBank/DDBJ whole genome shotgun (WGS) entry which is preliminary data.</text>
</comment>
<gene>
    <name evidence="7" type="primary">aroK</name>
    <name evidence="9" type="ORF">H9935_02745</name>
</gene>
<accession>A0A9D2N2K5</accession>
<feature type="binding site" evidence="7">
    <location>
        <position position="104"/>
    </location>
    <ligand>
        <name>Mg(2+)</name>
        <dbReference type="ChEBI" id="CHEBI:18420"/>
    </ligand>
</feature>
<comment type="catalytic activity">
    <reaction evidence="7">
        <text>shikimate + ATP = 3-phosphoshikimate + ADP + H(+)</text>
        <dbReference type="Rhea" id="RHEA:13121"/>
        <dbReference type="ChEBI" id="CHEBI:15378"/>
        <dbReference type="ChEBI" id="CHEBI:30616"/>
        <dbReference type="ChEBI" id="CHEBI:36208"/>
        <dbReference type="ChEBI" id="CHEBI:145989"/>
        <dbReference type="ChEBI" id="CHEBI:456216"/>
        <dbReference type="EC" id="2.7.1.71"/>
    </reaction>
</comment>